<feature type="domain" description="WASH complex subunit 7 C-terminal" evidence="2">
    <location>
        <begin position="90"/>
        <end position="176"/>
    </location>
</feature>
<reference evidence="3 4" key="1">
    <citation type="submission" date="2023-11" db="EMBL/GenBank/DDBJ databases">
        <title>Halocaridina rubra genome assembly.</title>
        <authorList>
            <person name="Smith C."/>
        </authorList>
    </citation>
    <scope>NUCLEOTIDE SEQUENCE [LARGE SCALE GENOMIC DNA]</scope>
    <source>
        <strain evidence="3">EP-1</strain>
        <tissue evidence="3">Whole</tissue>
    </source>
</reference>
<comment type="caution">
    <text evidence="3">The sequence shown here is derived from an EMBL/GenBank/DDBJ whole genome shotgun (WGS) entry which is preliminary data.</text>
</comment>
<dbReference type="InterPro" id="IPR027307">
    <property type="entry name" value="WASH7"/>
</dbReference>
<evidence type="ECO:0000259" key="1">
    <source>
        <dbReference type="Pfam" id="PF14744"/>
    </source>
</evidence>
<feature type="non-terminal residue" evidence="3">
    <location>
        <position position="1"/>
    </location>
</feature>
<dbReference type="GO" id="GO:0007032">
    <property type="term" value="P:endosome organization"/>
    <property type="evidence" value="ECO:0007669"/>
    <property type="project" value="TreeGrafter"/>
</dbReference>
<evidence type="ECO:0000313" key="3">
    <source>
        <dbReference type="EMBL" id="KAK7070235.1"/>
    </source>
</evidence>
<proteinExistence type="predicted"/>
<dbReference type="GO" id="GO:0005768">
    <property type="term" value="C:endosome"/>
    <property type="evidence" value="ECO:0007669"/>
    <property type="project" value="TreeGrafter"/>
</dbReference>
<dbReference type="Pfam" id="PF14744">
    <property type="entry name" value="WASH-7_mid"/>
    <property type="match status" value="1"/>
</dbReference>
<dbReference type="InterPro" id="IPR028282">
    <property type="entry name" value="WASH-7_central"/>
</dbReference>
<dbReference type="Pfam" id="PF14746">
    <property type="entry name" value="WASH-7_C"/>
    <property type="match status" value="1"/>
</dbReference>
<dbReference type="AlphaFoldDB" id="A0AAN8X1E1"/>
<dbReference type="GO" id="GO:0071203">
    <property type="term" value="C:WASH complex"/>
    <property type="evidence" value="ECO:0007669"/>
    <property type="project" value="InterPro"/>
</dbReference>
<protein>
    <submittedName>
        <fullName evidence="3">WASH complex subunit 4</fullName>
    </submittedName>
</protein>
<dbReference type="GO" id="GO:0016197">
    <property type="term" value="P:endosomal transport"/>
    <property type="evidence" value="ECO:0007669"/>
    <property type="project" value="TreeGrafter"/>
</dbReference>
<feature type="non-terminal residue" evidence="3">
    <location>
        <position position="176"/>
    </location>
</feature>
<accession>A0AAN8X1E1</accession>
<sequence>IKVSQEHFPYDRANKFNRGIRKLGMTPEGLSYLDQFRGLITHIGNAMGYVRLVRSGGLHCSSNAARFIPDLQDVISLVQLCDESKISPETMSAAQNLDAVINNLTRNFQQDTDYFKLLVDVFAPALQDSKNNHLKNFYLIIPPLTINFIEHSIAAKDKLNKKNRTGAAFTDDGFAM</sequence>
<keyword evidence="4" id="KW-1185">Reference proteome</keyword>
<name>A0AAN8X1E1_HALRR</name>
<gene>
    <name evidence="3" type="primary">WASHC4</name>
    <name evidence="3" type="ORF">SK128_014005</name>
</gene>
<dbReference type="PANTHER" id="PTHR31409:SF0">
    <property type="entry name" value="WASH COMPLEX SUBUNIT 4"/>
    <property type="match status" value="1"/>
</dbReference>
<evidence type="ECO:0000259" key="2">
    <source>
        <dbReference type="Pfam" id="PF14746"/>
    </source>
</evidence>
<organism evidence="3 4">
    <name type="scientific">Halocaridina rubra</name>
    <name type="common">Hawaiian red shrimp</name>
    <dbReference type="NCBI Taxonomy" id="373956"/>
    <lineage>
        <taxon>Eukaryota</taxon>
        <taxon>Metazoa</taxon>
        <taxon>Ecdysozoa</taxon>
        <taxon>Arthropoda</taxon>
        <taxon>Crustacea</taxon>
        <taxon>Multicrustacea</taxon>
        <taxon>Malacostraca</taxon>
        <taxon>Eumalacostraca</taxon>
        <taxon>Eucarida</taxon>
        <taxon>Decapoda</taxon>
        <taxon>Pleocyemata</taxon>
        <taxon>Caridea</taxon>
        <taxon>Atyoidea</taxon>
        <taxon>Atyidae</taxon>
        <taxon>Halocaridina</taxon>
    </lineage>
</organism>
<evidence type="ECO:0000313" key="4">
    <source>
        <dbReference type="Proteomes" id="UP001381693"/>
    </source>
</evidence>
<dbReference type="InterPro" id="IPR028283">
    <property type="entry name" value="WASH-7_C"/>
</dbReference>
<dbReference type="EMBL" id="JAXCGZ010015464">
    <property type="protein sequence ID" value="KAK7070235.1"/>
    <property type="molecule type" value="Genomic_DNA"/>
</dbReference>
<feature type="domain" description="WASH complex subunit 7 central" evidence="1">
    <location>
        <begin position="5"/>
        <end position="72"/>
    </location>
</feature>
<dbReference type="PANTHER" id="PTHR31409">
    <property type="entry name" value="WASH COMPLEX SUBUNIT 4"/>
    <property type="match status" value="1"/>
</dbReference>
<dbReference type="Proteomes" id="UP001381693">
    <property type="component" value="Unassembled WGS sequence"/>
</dbReference>